<feature type="region of interest" description="Disordered" evidence="1">
    <location>
        <begin position="77"/>
        <end position="111"/>
    </location>
</feature>
<feature type="compositionally biased region" description="Low complexity" evidence="1">
    <location>
        <begin position="77"/>
        <end position="97"/>
    </location>
</feature>
<name>A0A183T8S3_SCHSO</name>
<dbReference type="WBParaSite" id="SSLN_0001336901-mRNA-1">
    <property type="protein sequence ID" value="SSLN_0001336901-mRNA-1"/>
    <property type="gene ID" value="SSLN_0001336901"/>
</dbReference>
<feature type="region of interest" description="Disordered" evidence="1">
    <location>
        <begin position="1"/>
        <end position="62"/>
    </location>
</feature>
<evidence type="ECO:0000313" key="3">
    <source>
        <dbReference type="Proteomes" id="UP000275846"/>
    </source>
</evidence>
<sequence length="111" mass="11444">MKPMYTTLSPYIIQKATALSPPPPETDDKTDSRRPEMGEGAGGWRGGSRHGRSNTPASDPTEWERVGAAGAALGVPPHLARIPQSGSAAGMAGAALGVPPHLARIPQSGRP</sequence>
<feature type="compositionally biased region" description="Basic and acidic residues" evidence="1">
    <location>
        <begin position="26"/>
        <end position="37"/>
    </location>
</feature>
<gene>
    <name evidence="2" type="ORF">SSLN_LOCUS12871</name>
</gene>
<proteinExistence type="predicted"/>
<accession>A0A183T8S3</accession>
<dbReference type="Proteomes" id="UP000275846">
    <property type="component" value="Unassembled WGS sequence"/>
</dbReference>
<evidence type="ECO:0000256" key="1">
    <source>
        <dbReference type="SAM" id="MobiDB-lite"/>
    </source>
</evidence>
<keyword evidence="3" id="KW-1185">Reference proteome</keyword>
<dbReference type="EMBL" id="UYSU01037607">
    <property type="protein sequence ID" value="VDL99256.1"/>
    <property type="molecule type" value="Genomic_DNA"/>
</dbReference>
<organism evidence="4">
    <name type="scientific">Schistocephalus solidus</name>
    <name type="common">Tapeworm</name>
    <dbReference type="NCBI Taxonomy" id="70667"/>
    <lineage>
        <taxon>Eukaryota</taxon>
        <taxon>Metazoa</taxon>
        <taxon>Spiralia</taxon>
        <taxon>Lophotrochozoa</taxon>
        <taxon>Platyhelminthes</taxon>
        <taxon>Cestoda</taxon>
        <taxon>Eucestoda</taxon>
        <taxon>Diphyllobothriidea</taxon>
        <taxon>Diphyllobothriidae</taxon>
        <taxon>Schistocephalus</taxon>
    </lineage>
</organism>
<evidence type="ECO:0000313" key="4">
    <source>
        <dbReference type="WBParaSite" id="SSLN_0001336901-mRNA-1"/>
    </source>
</evidence>
<reference evidence="2 3" key="2">
    <citation type="submission" date="2018-11" db="EMBL/GenBank/DDBJ databases">
        <authorList>
            <consortium name="Pathogen Informatics"/>
        </authorList>
    </citation>
    <scope>NUCLEOTIDE SEQUENCE [LARGE SCALE GENOMIC DNA]</scope>
    <source>
        <strain evidence="2 3">NST_G2</strain>
    </source>
</reference>
<protein>
    <submittedName>
        <fullName evidence="4">PPE-SVP domain-containing protein</fullName>
    </submittedName>
</protein>
<reference evidence="4" key="1">
    <citation type="submission" date="2016-06" db="UniProtKB">
        <authorList>
            <consortium name="WormBaseParasite"/>
        </authorList>
    </citation>
    <scope>IDENTIFICATION</scope>
</reference>
<dbReference type="AlphaFoldDB" id="A0A183T8S3"/>
<evidence type="ECO:0000313" key="2">
    <source>
        <dbReference type="EMBL" id="VDL99256.1"/>
    </source>
</evidence>